<comment type="caution">
    <text evidence="2">The sequence shown here is derived from an EMBL/GenBank/DDBJ whole genome shotgun (WGS) entry which is preliminary data.</text>
</comment>
<evidence type="ECO:0000313" key="2">
    <source>
        <dbReference type="EMBL" id="KAL0068056.1"/>
    </source>
</evidence>
<dbReference type="EMBL" id="JBBXMP010000021">
    <property type="protein sequence ID" value="KAL0068056.1"/>
    <property type="molecule type" value="Genomic_DNA"/>
</dbReference>
<feature type="region of interest" description="Disordered" evidence="1">
    <location>
        <begin position="48"/>
        <end position="102"/>
    </location>
</feature>
<reference evidence="2 3" key="1">
    <citation type="submission" date="2024-05" db="EMBL/GenBank/DDBJ databases">
        <title>A draft genome resource for the thread blight pathogen Marasmius tenuissimus strain MS-2.</title>
        <authorList>
            <person name="Yulfo-Soto G.E."/>
            <person name="Baruah I.K."/>
            <person name="Amoako-Attah I."/>
            <person name="Bukari Y."/>
            <person name="Meinhardt L.W."/>
            <person name="Bailey B.A."/>
            <person name="Cohen S.P."/>
        </authorList>
    </citation>
    <scope>NUCLEOTIDE SEQUENCE [LARGE SCALE GENOMIC DNA]</scope>
    <source>
        <strain evidence="2 3">MS-2</strain>
    </source>
</reference>
<keyword evidence="3" id="KW-1185">Reference proteome</keyword>
<feature type="compositionally biased region" description="Polar residues" evidence="1">
    <location>
        <begin position="74"/>
        <end position="83"/>
    </location>
</feature>
<proteinExistence type="predicted"/>
<organism evidence="2 3">
    <name type="scientific">Marasmius tenuissimus</name>
    <dbReference type="NCBI Taxonomy" id="585030"/>
    <lineage>
        <taxon>Eukaryota</taxon>
        <taxon>Fungi</taxon>
        <taxon>Dikarya</taxon>
        <taxon>Basidiomycota</taxon>
        <taxon>Agaricomycotina</taxon>
        <taxon>Agaricomycetes</taxon>
        <taxon>Agaricomycetidae</taxon>
        <taxon>Agaricales</taxon>
        <taxon>Marasmiineae</taxon>
        <taxon>Marasmiaceae</taxon>
        <taxon>Marasmius</taxon>
    </lineage>
</organism>
<accession>A0ABR3A3X1</accession>
<evidence type="ECO:0000313" key="3">
    <source>
        <dbReference type="Proteomes" id="UP001437256"/>
    </source>
</evidence>
<protein>
    <submittedName>
        <fullName evidence="2">Uncharacterized protein</fullName>
    </submittedName>
</protein>
<evidence type="ECO:0000256" key="1">
    <source>
        <dbReference type="SAM" id="MobiDB-lite"/>
    </source>
</evidence>
<gene>
    <name evidence="2" type="ORF">AAF712_004960</name>
</gene>
<sequence>MTRDEKWNDEWLDQLDDGKKEREAATRYMVAHKSSIIRIGGIRLEDLENLDADGSHDENTSEDESEPQTERGSESATPPSFTFSFPVEEGHPIREHPSLGSWEDVVDPEPLGVVEVEAEMFKGVEEVPVLELVEGLQAFEHVGEIKTLEGAEGIKALVAAEELKTLAFLHAVNLLRLELLRAMEEAVHEDVLEAGQEATAACGAMYVLHRIPNAILSPV</sequence>
<dbReference type="Proteomes" id="UP001437256">
    <property type="component" value="Unassembled WGS sequence"/>
</dbReference>
<name>A0ABR3A3X1_9AGAR</name>
<feature type="compositionally biased region" description="Basic and acidic residues" evidence="1">
    <location>
        <begin position="88"/>
        <end position="97"/>
    </location>
</feature>